<feature type="domain" description="CzcB-like alpha-helical hairpin" evidence="4">
    <location>
        <begin position="232"/>
        <end position="291"/>
    </location>
</feature>
<dbReference type="Gene3D" id="2.40.420.20">
    <property type="match status" value="1"/>
</dbReference>
<dbReference type="GO" id="GO:0016020">
    <property type="term" value="C:membrane"/>
    <property type="evidence" value="ECO:0007669"/>
    <property type="project" value="InterPro"/>
</dbReference>
<gene>
    <name evidence="9" type="ORF">IB75_06985</name>
</gene>
<dbReference type="InterPro" id="IPR051909">
    <property type="entry name" value="MFP_Cation_Efflux"/>
</dbReference>
<dbReference type="PANTHER" id="PTHR30097">
    <property type="entry name" value="CATION EFFLUX SYSTEM PROTEIN CUSB"/>
    <property type="match status" value="1"/>
</dbReference>
<evidence type="ECO:0000313" key="9">
    <source>
        <dbReference type="EMBL" id="KFI19714.1"/>
    </source>
</evidence>
<dbReference type="Pfam" id="PF25971">
    <property type="entry name" value="CzcB_N"/>
    <property type="match status" value="1"/>
</dbReference>
<dbReference type="Pfam" id="PF25975">
    <property type="entry name" value="CzcB_C"/>
    <property type="match status" value="1"/>
</dbReference>
<dbReference type="InterPro" id="IPR058792">
    <property type="entry name" value="Beta-barrel_RND_2"/>
</dbReference>
<evidence type="ECO:0000259" key="7">
    <source>
        <dbReference type="Pfam" id="PF25973"/>
    </source>
</evidence>
<comment type="similarity">
    <text evidence="1">Belongs to the membrane fusion protein (MFP) (TC 8.A.1) family.</text>
</comment>
<dbReference type="InterPro" id="IPR058648">
    <property type="entry name" value="HH_CzcB-like"/>
</dbReference>
<dbReference type="GO" id="GO:0060003">
    <property type="term" value="P:copper ion export"/>
    <property type="evidence" value="ECO:0007669"/>
    <property type="project" value="TreeGrafter"/>
</dbReference>
<evidence type="ECO:0000256" key="2">
    <source>
        <dbReference type="ARBA" id="ARBA00022448"/>
    </source>
</evidence>
<dbReference type="GO" id="GO:0015679">
    <property type="term" value="P:plasma membrane copper ion transport"/>
    <property type="evidence" value="ECO:0007669"/>
    <property type="project" value="TreeGrafter"/>
</dbReference>
<evidence type="ECO:0000259" key="5">
    <source>
        <dbReference type="Pfam" id="PF25954"/>
    </source>
</evidence>
<dbReference type="OrthoDB" id="9768185at2"/>
<dbReference type="EMBL" id="JPGN01000042">
    <property type="protein sequence ID" value="KFI19714.1"/>
    <property type="molecule type" value="Genomic_DNA"/>
</dbReference>
<dbReference type="InterPro" id="IPR058647">
    <property type="entry name" value="BSH_CzcB-like"/>
</dbReference>
<dbReference type="Proteomes" id="UP000028839">
    <property type="component" value="Unassembled WGS sequence"/>
</dbReference>
<proteinExistence type="inferred from homology"/>
<protein>
    <submittedName>
        <fullName evidence="9">Hemolysin D</fullName>
    </submittedName>
</protein>
<dbReference type="InterPro" id="IPR058646">
    <property type="entry name" value="CzcB_N"/>
</dbReference>
<feature type="domain" description="CzcB-like barrel-sandwich hybrid" evidence="7">
    <location>
        <begin position="193"/>
        <end position="345"/>
    </location>
</feature>
<sequence>MKSKSVFAGVSVILVGLVLAWLILHQEEESPNGPAEGEAHAGHEEDGKAEERHRRHLIQNGFELEVGLEEGQESSPHFRVFAYEQEQLINPKSTQLAFQLQRPGEAPEFIGFQADGESLRSTQPIAEPHIFRVRVAAEYQGKTYQWKYWQVEGGIELQPGAIAEAGIGIKVAGPAPIKTTVAFPGEIQYNPRQVAHVVPRVEGVVTEVRKFLGDKVKEGEILAVLKSRELADLKSQYLVTLKRLDLAQEIFEREERLWKEKVSAEQDYLVAKKELAEAQVLMEAAAQKLRALDFSKVDLQAMDSETGALFSRYELETPFSGEVVEKHLALGEAVTANAKIYTIADLSTVWGEITVYSKDLNQVRRGQEVTVKATDMALSTEGKVFYMGPLVGQQTRSAKAYVEIPNPQGRWRPGLFITVEVVQEKIKVPVAVTAEAVQTYQNRPVVFVQHGNLFEPRPVVLGRGSGQWVEVRQGLSAGEHYVASNSFVLKSELGKSTATHQH</sequence>
<feature type="domain" description="CzcB N-terminal" evidence="6">
    <location>
        <begin position="58"/>
        <end position="146"/>
    </location>
</feature>
<dbReference type="Pfam" id="PF25973">
    <property type="entry name" value="BSH_CzcB"/>
    <property type="match status" value="1"/>
</dbReference>
<dbReference type="HOGENOM" id="CLU_018816_13_0_6"/>
<dbReference type="InterPro" id="IPR058649">
    <property type="entry name" value="CzcB_C"/>
</dbReference>
<dbReference type="PANTHER" id="PTHR30097:SF4">
    <property type="entry name" value="SLR6042 PROTEIN"/>
    <property type="match status" value="1"/>
</dbReference>
<dbReference type="FunFam" id="2.40.30.170:FF:000010">
    <property type="entry name" value="Efflux RND transporter periplasmic adaptor subunit"/>
    <property type="match status" value="1"/>
</dbReference>
<accession>A0A0E2Z2J2</accession>
<feature type="region of interest" description="Disordered" evidence="3">
    <location>
        <begin position="30"/>
        <end position="52"/>
    </location>
</feature>
<keyword evidence="2" id="KW-0813">Transport</keyword>
<dbReference type="InterPro" id="IPR006143">
    <property type="entry name" value="RND_pump_MFP"/>
</dbReference>
<dbReference type="Gene3D" id="2.40.50.100">
    <property type="match status" value="1"/>
</dbReference>
<feature type="domain" description="CusB-like beta-barrel" evidence="5">
    <location>
        <begin position="348"/>
        <end position="424"/>
    </location>
</feature>
<evidence type="ECO:0000259" key="4">
    <source>
        <dbReference type="Pfam" id="PF25893"/>
    </source>
</evidence>
<dbReference type="Pfam" id="PF25893">
    <property type="entry name" value="HH_CzcB"/>
    <property type="match status" value="1"/>
</dbReference>
<reference evidence="9 10" key="1">
    <citation type="submission" date="2014-07" db="EMBL/GenBank/DDBJ databases">
        <title>Comparative analysis of Nitrosococcus oceani genome inventories of strains from Pacific and Atlantic gyres.</title>
        <authorList>
            <person name="Lim C.K."/>
            <person name="Wang L."/>
            <person name="Sayavedra-Soto L.A."/>
            <person name="Klotz M.G."/>
        </authorList>
    </citation>
    <scope>NUCLEOTIDE SEQUENCE [LARGE SCALE GENOMIC DNA]</scope>
    <source>
        <strain evidence="9 10">C-27</strain>
    </source>
</reference>
<evidence type="ECO:0000256" key="3">
    <source>
        <dbReference type="SAM" id="MobiDB-lite"/>
    </source>
</evidence>
<feature type="compositionally biased region" description="Basic and acidic residues" evidence="3">
    <location>
        <begin position="37"/>
        <end position="52"/>
    </location>
</feature>
<organism evidence="9 10">
    <name type="scientific">Nitrosococcus oceani C-27</name>
    <dbReference type="NCBI Taxonomy" id="314279"/>
    <lineage>
        <taxon>Bacteria</taxon>
        <taxon>Pseudomonadati</taxon>
        <taxon>Pseudomonadota</taxon>
        <taxon>Gammaproteobacteria</taxon>
        <taxon>Chromatiales</taxon>
        <taxon>Chromatiaceae</taxon>
        <taxon>Nitrosococcus</taxon>
    </lineage>
</organism>
<evidence type="ECO:0000259" key="6">
    <source>
        <dbReference type="Pfam" id="PF25971"/>
    </source>
</evidence>
<feature type="domain" description="CzcB-like C-terminal circularly permuted SH3-like" evidence="8">
    <location>
        <begin position="430"/>
        <end position="490"/>
    </location>
</feature>
<dbReference type="Gene3D" id="2.40.30.170">
    <property type="match status" value="1"/>
</dbReference>
<comment type="caution">
    <text evidence="9">The sequence shown here is derived from an EMBL/GenBank/DDBJ whole genome shotgun (WGS) entry which is preliminary data.</text>
</comment>
<name>A0A0E2Z2J2_9GAMM</name>
<evidence type="ECO:0000313" key="10">
    <source>
        <dbReference type="Proteomes" id="UP000028839"/>
    </source>
</evidence>
<evidence type="ECO:0000259" key="8">
    <source>
        <dbReference type="Pfam" id="PF25975"/>
    </source>
</evidence>
<dbReference type="GO" id="GO:0022857">
    <property type="term" value="F:transmembrane transporter activity"/>
    <property type="evidence" value="ECO:0007669"/>
    <property type="project" value="InterPro"/>
</dbReference>
<dbReference type="GO" id="GO:0030288">
    <property type="term" value="C:outer membrane-bounded periplasmic space"/>
    <property type="evidence" value="ECO:0007669"/>
    <property type="project" value="TreeGrafter"/>
</dbReference>
<evidence type="ECO:0000256" key="1">
    <source>
        <dbReference type="ARBA" id="ARBA00009477"/>
    </source>
</evidence>
<dbReference type="NCBIfam" id="TIGR01730">
    <property type="entry name" value="RND_mfp"/>
    <property type="match status" value="1"/>
</dbReference>
<dbReference type="GO" id="GO:0046914">
    <property type="term" value="F:transition metal ion binding"/>
    <property type="evidence" value="ECO:0007669"/>
    <property type="project" value="TreeGrafter"/>
</dbReference>
<dbReference type="Pfam" id="PF25954">
    <property type="entry name" value="Beta-barrel_RND_2"/>
    <property type="match status" value="1"/>
</dbReference>
<dbReference type="SUPFAM" id="SSF111369">
    <property type="entry name" value="HlyD-like secretion proteins"/>
    <property type="match status" value="1"/>
</dbReference>
<dbReference type="AlphaFoldDB" id="A0A0E2Z2J2"/>